<comment type="caution">
    <text evidence="1">The sequence shown here is derived from an EMBL/GenBank/DDBJ whole genome shotgun (WGS) entry which is preliminary data.</text>
</comment>
<sequence>MCLTRDIPSGYKLHSIDPSTIPVYLLYFYYSALHYPSLLPLEFNITPQTIRPHSFGRGSSDTIQEILFIPLPFCGRCFTLTTVTTLTSTFRRTVENQQYKTKHYLNNHQLPIRRENNPFWEGGIRKSKGEKERFGAI</sequence>
<protein>
    <submittedName>
        <fullName evidence="1">Uncharacterized protein</fullName>
    </submittedName>
</protein>
<dbReference type="EMBL" id="VICG01000004">
    <property type="protein sequence ID" value="KAA8572490.1"/>
    <property type="molecule type" value="Genomic_DNA"/>
</dbReference>
<dbReference type="Proteomes" id="UP000322873">
    <property type="component" value="Unassembled WGS sequence"/>
</dbReference>
<accession>A0A5M9JV49</accession>
<gene>
    <name evidence="1" type="ORF">EYC84_003110</name>
</gene>
<name>A0A5M9JV49_MONFR</name>
<reference evidence="1 2" key="1">
    <citation type="submission" date="2019-06" db="EMBL/GenBank/DDBJ databases">
        <title>Genome Sequence of the Brown Rot Fungal Pathogen Monilinia fructicola.</title>
        <authorList>
            <person name="De Miccolis Angelini R.M."/>
            <person name="Landi L."/>
            <person name="Abate D."/>
            <person name="Pollastro S."/>
            <person name="Romanazzi G."/>
            <person name="Faretra F."/>
        </authorList>
    </citation>
    <scope>NUCLEOTIDE SEQUENCE [LARGE SCALE GENOMIC DNA]</scope>
    <source>
        <strain evidence="1 2">Mfrc123</strain>
    </source>
</reference>
<proteinExistence type="predicted"/>
<organism evidence="1 2">
    <name type="scientific">Monilinia fructicola</name>
    <name type="common">Brown rot fungus</name>
    <name type="synonym">Ciboria fructicola</name>
    <dbReference type="NCBI Taxonomy" id="38448"/>
    <lineage>
        <taxon>Eukaryota</taxon>
        <taxon>Fungi</taxon>
        <taxon>Dikarya</taxon>
        <taxon>Ascomycota</taxon>
        <taxon>Pezizomycotina</taxon>
        <taxon>Leotiomycetes</taxon>
        <taxon>Helotiales</taxon>
        <taxon>Sclerotiniaceae</taxon>
        <taxon>Monilinia</taxon>
    </lineage>
</organism>
<evidence type="ECO:0000313" key="2">
    <source>
        <dbReference type="Proteomes" id="UP000322873"/>
    </source>
</evidence>
<dbReference type="AlphaFoldDB" id="A0A5M9JV49"/>
<keyword evidence="2" id="KW-1185">Reference proteome</keyword>
<evidence type="ECO:0000313" key="1">
    <source>
        <dbReference type="EMBL" id="KAA8572490.1"/>
    </source>
</evidence>